<proteinExistence type="inferred from homology"/>
<comment type="subunit">
    <text evidence="3">Homotetramer.</text>
</comment>
<dbReference type="InterPro" id="IPR015422">
    <property type="entry name" value="PyrdxlP-dep_Trfase_small"/>
</dbReference>
<dbReference type="RefSeq" id="WP_064040698.1">
    <property type="nucleotide sequence ID" value="NZ_LUUJ01000080.1"/>
</dbReference>
<gene>
    <name evidence="7" type="ORF">A1507_13445</name>
</gene>
<evidence type="ECO:0000313" key="8">
    <source>
        <dbReference type="Proteomes" id="UP000077857"/>
    </source>
</evidence>
<protein>
    <recommendedName>
        <fullName evidence="5">L-threonine aldolase</fullName>
        <ecNumber evidence="5">4.1.2.48</ecNumber>
    </recommendedName>
</protein>
<name>A0A177NDB7_9GAMM</name>
<dbReference type="EC" id="4.1.2.48" evidence="5"/>
<dbReference type="PIRSF" id="PIRSF038940">
    <property type="entry name" value="Low_specificity_LTA"/>
    <property type="match status" value="1"/>
</dbReference>
<dbReference type="Gene3D" id="3.40.640.10">
    <property type="entry name" value="Type I PLP-dependent aspartate aminotransferase-like (Major domain)"/>
    <property type="match status" value="1"/>
</dbReference>
<evidence type="ECO:0000256" key="2">
    <source>
        <dbReference type="ARBA" id="ARBA00006966"/>
    </source>
</evidence>
<dbReference type="PANTHER" id="PTHR48097">
    <property type="entry name" value="L-THREONINE ALDOLASE-RELATED"/>
    <property type="match status" value="1"/>
</dbReference>
<dbReference type="OrthoDB" id="9774495at2"/>
<dbReference type="AlphaFoldDB" id="A0A177NDB7"/>
<evidence type="ECO:0000256" key="1">
    <source>
        <dbReference type="ARBA" id="ARBA00001933"/>
    </source>
</evidence>
<feature type="domain" description="Aromatic amino acid beta-eliminating lyase/threonine aldolase" evidence="6">
    <location>
        <begin position="3"/>
        <end position="293"/>
    </location>
</feature>
<comment type="caution">
    <text evidence="7">The sequence shown here is derived from an EMBL/GenBank/DDBJ whole genome shotgun (WGS) entry which is preliminary data.</text>
</comment>
<dbReference type="PANTHER" id="PTHR48097:SF5">
    <property type="entry name" value="LOW SPECIFICITY L-THREONINE ALDOLASE"/>
    <property type="match status" value="1"/>
</dbReference>
<dbReference type="SUPFAM" id="SSF53383">
    <property type="entry name" value="PLP-dependent transferases"/>
    <property type="match status" value="1"/>
</dbReference>
<dbReference type="GO" id="GO:0008732">
    <property type="term" value="F:L-allo-threonine aldolase activity"/>
    <property type="evidence" value="ECO:0007669"/>
    <property type="project" value="RHEA"/>
</dbReference>
<keyword evidence="5" id="KW-0456">Lyase</keyword>
<dbReference type="GO" id="GO:0006567">
    <property type="term" value="P:L-threonine catabolic process"/>
    <property type="evidence" value="ECO:0007669"/>
    <property type="project" value="UniProtKB-UniRule"/>
</dbReference>
<dbReference type="InterPro" id="IPR015421">
    <property type="entry name" value="PyrdxlP-dep_Trfase_major"/>
</dbReference>
<dbReference type="Gene3D" id="3.90.1150.10">
    <property type="entry name" value="Aspartate Aminotransferase, domain 1"/>
    <property type="match status" value="1"/>
</dbReference>
<dbReference type="InterPro" id="IPR015424">
    <property type="entry name" value="PyrdxlP-dep_Trfase"/>
</dbReference>
<comment type="catalytic activity">
    <reaction evidence="5">
        <text>L-allo-threonine = acetaldehyde + glycine</text>
        <dbReference type="Rhea" id="RHEA:26209"/>
        <dbReference type="ChEBI" id="CHEBI:15343"/>
        <dbReference type="ChEBI" id="CHEBI:57305"/>
        <dbReference type="ChEBI" id="CHEBI:58585"/>
        <dbReference type="EC" id="4.1.2.48"/>
    </reaction>
</comment>
<comment type="catalytic activity">
    <reaction evidence="5">
        <text>L-threonine = acetaldehyde + glycine</text>
        <dbReference type="Rhea" id="RHEA:19625"/>
        <dbReference type="ChEBI" id="CHEBI:15343"/>
        <dbReference type="ChEBI" id="CHEBI:57305"/>
        <dbReference type="ChEBI" id="CHEBI:57926"/>
        <dbReference type="EC" id="4.1.2.48"/>
    </reaction>
</comment>
<evidence type="ECO:0000256" key="4">
    <source>
        <dbReference type="ARBA" id="ARBA00022898"/>
    </source>
</evidence>
<reference evidence="7 8" key="1">
    <citation type="submission" date="2016-03" db="EMBL/GenBank/DDBJ databases">
        <authorList>
            <person name="Ploux O."/>
        </authorList>
    </citation>
    <scope>NUCLEOTIDE SEQUENCE [LARGE SCALE GENOMIC DNA]</scope>
    <source>
        <strain evidence="7 8">R-45378</strain>
    </source>
</reference>
<dbReference type="Proteomes" id="UP000077857">
    <property type="component" value="Unassembled WGS sequence"/>
</dbReference>
<accession>A0A177NDB7</accession>
<organism evidence="7 8">
    <name type="scientific">Methylomonas koyamae</name>
    <dbReference type="NCBI Taxonomy" id="702114"/>
    <lineage>
        <taxon>Bacteria</taxon>
        <taxon>Pseudomonadati</taxon>
        <taxon>Pseudomonadota</taxon>
        <taxon>Gammaproteobacteria</taxon>
        <taxon>Methylococcales</taxon>
        <taxon>Methylococcaceae</taxon>
        <taxon>Methylomonas</taxon>
    </lineage>
</organism>
<evidence type="ECO:0000259" key="6">
    <source>
        <dbReference type="Pfam" id="PF01212"/>
    </source>
</evidence>
<evidence type="ECO:0000256" key="5">
    <source>
        <dbReference type="PIRNR" id="PIRNR038940"/>
    </source>
</evidence>
<evidence type="ECO:0000313" key="7">
    <source>
        <dbReference type="EMBL" id="OAI15822.1"/>
    </source>
</evidence>
<comment type="function">
    <text evidence="5">Catalyzes the cleavage of L-allo-threonine and L-threonine to glycine and acetaldehyde.</text>
</comment>
<dbReference type="EMBL" id="LUUJ01000080">
    <property type="protein sequence ID" value="OAI15822.1"/>
    <property type="molecule type" value="Genomic_DNA"/>
</dbReference>
<dbReference type="Pfam" id="PF01212">
    <property type="entry name" value="Beta_elim_lyase"/>
    <property type="match status" value="1"/>
</dbReference>
<evidence type="ECO:0000256" key="3">
    <source>
        <dbReference type="ARBA" id="ARBA00011881"/>
    </source>
</evidence>
<comment type="cofactor">
    <cofactor evidence="1 5">
        <name>pyridoxal 5'-phosphate</name>
        <dbReference type="ChEBI" id="CHEBI:597326"/>
    </cofactor>
</comment>
<comment type="similarity">
    <text evidence="2 5">Belongs to the threonine aldolase family.</text>
</comment>
<keyword evidence="4 5" id="KW-0663">Pyridoxal phosphate</keyword>
<dbReference type="InterPro" id="IPR026273">
    <property type="entry name" value="Low_specificity_L-TA_bact"/>
</dbReference>
<sequence length="349" mass="37907">MNFASDNWAGTHPAIAQHLLAAGSGFAVPYGNSELDRKIERRFCELFEREVAVFFVGTGTAANALALAAINRPGGVTFCHREAHMLEDECGAPEFFTHGARLAPVDGELGKIDPAKLAAEIGRFPPGFIHAGQPMAVSITQATEIGTLYRPDEIAAIAAVARQYRLPLHMDGARFANALAALQLTPAQMTWRLGVDIVSFGATKNGCWCAEALVFMDPEAAKDLPFIRKRAAQLFSKSRFIAAQFEAYLQDGLWLELAGHANAMAARLQQGIAASRRARLAWPAQANEVFVVLERSDAERLRAAGAVFYPWNPPHANPGLLAENEVLLRLVASFATEAEAVDRFIELLQ</sequence>
<dbReference type="InterPro" id="IPR001597">
    <property type="entry name" value="ArAA_b-elim_lyase/Thr_aldolase"/>
</dbReference>